<feature type="compositionally biased region" description="Low complexity" evidence="10">
    <location>
        <begin position="68"/>
        <end position="82"/>
    </location>
</feature>
<dbReference type="InterPro" id="IPR031634">
    <property type="entry name" value="PknG_rubred"/>
</dbReference>
<dbReference type="Gene3D" id="1.10.510.10">
    <property type="entry name" value="Transferase(Phosphotransferase) domain 1"/>
    <property type="match status" value="1"/>
</dbReference>
<dbReference type="PANTHER" id="PTHR24363:SF0">
    <property type="entry name" value="SERINE_THREONINE KINASE LIKE DOMAIN CONTAINING 1"/>
    <property type="match status" value="1"/>
</dbReference>
<dbReference type="InterPro" id="IPR011009">
    <property type="entry name" value="Kinase-like_dom_sf"/>
</dbReference>
<dbReference type="EMBL" id="NOVD01000041">
    <property type="protein sequence ID" value="PCK23942.1"/>
    <property type="molecule type" value="Genomic_DNA"/>
</dbReference>
<dbReference type="EC" id="2.7.11.1" evidence="1"/>
<evidence type="ECO:0000313" key="13">
    <source>
        <dbReference type="Proteomes" id="UP000230886"/>
    </source>
</evidence>
<keyword evidence="3 12" id="KW-0723">Serine/threonine-protein kinase</keyword>
<dbReference type="InterPro" id="IPR008271">
    <property type="entry name" value="Ser/Thr_kinase_AS"/>
</dbReference>
<evidence type="ECO:0000256" key="2">
    <source>
        <dbReference type="ARBA" id="ARBA00014676"/>
    </source>
</evidence>
<gene>
    <name evidence="12" type="ORF">CHR55_28590</name>
</gene>
<evidence type="ECO:0000256" key="9">
    <source>
        <dbReference type="ARBA" id="ARBA00048679"/>
    </source>
</evidence>
<protein>
    <recommendedName>
        <fullName evidence="2">Serine/threonine-protein kinase PknG</fullName>
        <ecNumber evidence="1">2.7.11.1</ecNumber>
    </recommendedName>
</protein>
<dbReference type="FunFam" id="1.10.510.10:FF:000306">
    <property type="entry name" value="Serine/threonine protein kinase"/>
    <property type="match status" value="1"/>
</dbReference>
<dbReference type="InterPro" id="IPR000719">
    <property type="entry name" value="Prot_kinase_dom"/>
</dbReference>
<feature type="region of interest" description="Disordered" evidence="10">
    <location>
        <begin position="1"/>
        <end position="118"/>
    </location>
</feature>
<dbReference type="Proteomes" id="UP000230886">
    <property type="component" value="Unassembled WGS sequence"/>
</dbReference>
<evidence type="ECO:0000313" key="12">
    <source>
        <dbReference type="EMBL" id="PCK23942.1"/>
    </source>
</evidence>
<dbReference type="Gene3D" id="1.25.40.10">
    <property type="entry name" value="Tetratricopeptide repeat domain"/>
    <property type="match status" value="2"/>
</dbReference>
<dbReference type="Gene3D" id="3.30.200.20">
    <property type="entry name" value="Phosphorylase Kinase, domain 1"/>
    <property type="match status" value="1"/>
</dbReference>
<organism evidence="12 13">
    <name type="scientific">Rhodococcus qingshengii</name>
    <dbReference type="NCBI Taxonomy" id="334542"/>
    <lineage>
        <taxon>Bacteria</taxon>
        <taxon>Bacillati</taxon>
        <taxon>Actinomycetota</taxon>
        <taxon>Actinomycetes</taxon>
        <taxon>Mycobacteriales</taxon>
        <taxon>Nocardiaceae</taxon>
        <taxon>Rhodococcus</taxon>
        <taxon>Rhodococcus erythropolis group</taxon>
    </lineage>
</organism>
<comment type="catalytic activity">
    <reaction evidence="9">
        <text>L-seryl-[protein] + ATP = O-phospho-L-seryl-[protein] + ADP + H(+)</text>
        <dbReference type="Rhea" id="RHEA:17989"/>
        <dbReference type="Rhea" id="RHEA-COMP:9863"/>
        <dbReference type="Rhea" id="RHEA-COMP:11604"/>
        <dbReference type="ChEBI" id="CHEBI:15378"/>
        <dbReference type="ChEBI" id="CHEBI:29999"/>
        <dbReference type="ChEBI" id="CHEBI:30616"/>
        <dbReference type="ChEBI" id="CHEBI:83421"/>
        <dbReference type="ChEBI" id="CHEBI:456216"/>
        <dbReference type="EC" id="2.7.11.1"/>
    </reaction>
</comment>
<name>A0A2A5J3L8_RHOSG</name>
<evidence type="ECO:0000256" key="7">
    <source>
        <dbReference type="ARBA" id="ARBA00022840"/>
    </source>
</evidence>
<dbReference type="SUPFAM" id="SSF48452">
    <property type="entry name" value="TPR-like"/>
    <property type="match status" value="1"/>
</dbReference>
<dbReference type="GO" id="GO:0004674">
    <property type="term" value="F:protein serine/threonine kinase activity"/>
    <property type="evidence" value="ECO:0007669"/>
    <property type="project" value="UniProtKB-KW"/>
</dbReference>
<reference evidence="12 13" key="1">
    <citation type="submission" date="2017-07" db="EMBL/GenBank/DDBJ databases">
        <title>Draft sequence of Rhodococcus enclensis 23b-28.</title>
        <authorList>
            <person name="Besaury L."/>
            <person name="Sancelme M."/>
            <person name="Amato P."/>
            <person name="Lallement A."/>
            <person name="Delort A.-M."/>
        </authorList>
    </citation>
    <scope>NUCLEOTIDE SEQUENCE [LARGE SCALE GENOMIC DNA]</scope>
    <source>
        <strain evidence="12 13">23b-28</strain>
    </source>
</reference>
<dbReference type="SMART" id="SM00220">
    <property type="entry name" value="S_TKc"/>
    <property type="match status" value="1"/>
</dbReference>
<dbReference type="InterPro" id="IPR031636">
    <property type="entry name" value="PknG_TPR"/>
</dbReference>
<keyword evidence="6 12" id="KW-0418">Kinase</keyword>
<feature type="compositionally biased region" description="Basic and acidic residues" evidence="10">
    <location>
        <begin position="26"/>
        <end position="41"/>
    </location>
</feature>
<dbReference type="InterPro" id="IPR011990">
    <property type="entry name" value="TPR-like_helical_dom_sf"/>
</dbReference>
<evidence type="ECO:0000256" key="4">
    <source>
        <dbReference type="ARBA" id="ARBA00022679"/>
    </source>
</evidence>
<evidence type="ECO:0000256" key="1">
    <source>
        <dbReference type="ARBA" id="ARBA00012513"/>
    </source>
</evidence>
<evidence type="ECO:0000259" key="11">
    <source>
        <dbReference type="PROSITE" id="PS50011"/>
    </source>
</evidence>
<keyword evidence="4" id="KW-0808">Transferase</keyword>
<dbReference type="SUPFAM" id="SSF56112">
    <property type="entry name" value="Protein kinase-like (PK-like)"/>
    <property type="match status" value="1"/>
</dbReference>
<comment type="catalytic activity">
    <reaction evidence="8">
        <text>L-threonyl-[protein] + ATP = O-phospho-L-threonyl-[protein] + ADP + H(+)</text>
        <dbReference type="Rhea" id="RHEA:46608"/>
        <dbReference type="Rhea" id="RHEA-COMP:11060"/>
        <dbReference type="Rhea" id="RHEA-COMP:11605"/>
        <dbReference type="ChEBI" id="CHEBI:15378"/>
        <dbReference type="ChEBI" id="CHEBI:30013"/>
        <dbReference type="ChEBI" id="CHEBI:30616"/>
        <dbReference type="ChEBI" id="CHEBI:61977"/>
        <dbReference type="ChEBI" id="CHEBI:456216"/>
        <dbReference type="EC" id="2.7.11.1"/>
    </reaction>
</comment>
<dbReference type="GO" id="GO:0005524">
    <property type="term" value="F:ATP binding"/>
    <property type="evidence" value="ECO:0007669"/>
    <property type="project" value="UniProtKB-KW"/>
</dbReference>
<keyword evidence="7" id="KW-0067">ATP-binding</keyword>
<dbReference type="RefSeq" id="WP_099698627.1">
    <property type="nucleotide sequence ID" value="NZ_NOVD01000041.1"/>
</dbReference>
<evidence type="ECO:0000256" key="6">
    <source>
        <dbReference type="ARBA" id="ARBA00022777"/>
    </source>
</evidence>
<evidence type="ECO:0000256" key="8">
    <source>
        <dbReference type="ARBA" id="ARBA00047899"/>
    </source>
</evidence>
<dbReference type="PROSITE" id="PS00108">
    <property type="entry name" value="PROTEIN_KINASE_ST"/>
    <property type="match status" value="1"/>
</dbReference>
<sequence>MTEESGPEPDATQASVRPEPDSTQAVHREPDSTQAVHREPDSTQASLRSEPEATGAYERLEPTSAQIRGTAPSASSSPTGRSTRSRRSRSGRKLRLGGGLVEVPPVPQIDPASAVMSDPTVPERKRFCWKCNEPVGRKSASTKATQHGTCPKCGSTFDFRPLLEEGELVSGQYEVQGPIAHGGLGWIYLAIDRNVSDRWVVLKGLLHFGDSEAQAVAVAERQFLAEVANPSIVKIFNFVEHPRPDGTPMGYIVMEYVGGRSLREVLAEFPDGKHMPIEQAIGYVLEILPALSYLHSTGLAYNDLKPENVMVTEDQLKLIDLGAVSGIEDYGYLYGTAGYQAPEIIETGPTIASDIFTVGRTLAVLTLDMPSKHGRYLDGLPEPEDEPLLRDNEFFHRLLLRATDPDPKKRFQSAEEIAGQLTGVLREILAEQTGQENPGLSLVFSRQRTSFGTDELVGQTDVYVDGVSHDAALDPREVAHALPIPLVDPTDPSAPLLAAAVHSEPSQTLDALKHARENGIDRTSGTPAAAISGEVRLAEAKAHLDLGDPETALSVLDELQQSIGDHWKIEWYRGLAALQLDRFEPAFSHFETVLTALPGEAAPKLALAATAELILQHWESDDPDQWCRFSEKYYRTVWRTERNYVSAAFGLARQLADHGNKKAAIAALDEVPTSSRHYNVARMSSALTMLSGVPIAELDESTLREAARRVRALPAEESRSLQMRTLVLGTALDWIRYGNRSHTELEPILDLPFTEQGLRTGAEACLRALARATTSRTHRYALVDRANAVRPRSNF</sequence>
<keyword evidence="5" id="KW-0547">Nucleotide-binding</keyword>
<dbReference type="CDD" id="cd14014">
    <property type="entry name" value="STKc_PknB_like"/>
    <property type="match status" value="1"/>
</dbReference>
<dbReference type="Pfam" id="PF16919">
    <property type="entry name" value="PknG_rubred"/>
    <property type="match status" value="1"/>
</dbReference>
<proteinExistence type="predicted"/>
<accession>A0A2A5J3L8</accession>
<evidence type="ECO:0000256" key="10">
    <source>
        <dbReference type="SAM" id="MobiDB-lite"/>
    </source>
</evidence>
<feature type="domain" description="Protein kinase" evidence="11">
    <location>
        <begin position="173"/>
        <end position="429"/>
    </location>
</feature>
<feature type="compositionally biased region" description="Basic residues" evidence="10">
    <location>
        <begin position="83"/>
        <end position="95"/>
    </location>
</feature>
<dbReference type="Pfam" id="PF00069">
    <property type="entry name" value="Pkinase"/>
    <property type="match status" value="1"/>
</dbReference>
<dbReference type="PROSITE" id="PS50011">
    <property type="entry name" value="PROTEIN_KINASE_DOM"/>
    <property type="match status" value="1"/>
</dbReference>
<dbReference type="Pfam" id="PF16918">
    <property type="entry name" value="PknG_TPR"/>
    <property type="match status" value="1"/>
</dbReference>
<dbReference type="PANTHER" id="PTHR24363">
    <property type="entry name" value="SERINE/THREONINE PROTEIN KINASE"/>
    <property type="match status" value="1"/>
</dbReference>
<evidence type="ECO:0000256" key="5">
    <source>
        <dbReference type="ARBA" id="ARBA00022741"/>
    </source>
</evidence>
<dbReference type="AlphaFoldDB" id="A0A2A5J3L8"/>
<evidence type="ECO:0000256" key="3">
    <source>
        <dbReference type="ARBA" id="ARBA00022527"/>
    </source>
</evidence>
<comment type="caution">
    <text evidence="12">The sequence shown here is derived from an EMBL/GenBank/DDBJ whole genome shotgun (WGS) entry which is preliminary data.</text>
</comment>